<proteinExistence type="predicted"/>
<dbReference type="Proteomes" id="UP000187941">
    <property type="component" value="Chromosome"/>
</dbReference>
<dbReference type="EMBL" id="CP014263">
    <property type="protein sequence ID" value="AQG78090.1"/>
    <property type="molecule type" value="Genomic_DNA"/>
</dbReference>
<keyword evidence="3" id="KW-1185">Reference proteome</keyword>
<dbReference type="STRING" id="1178516.AWR27_01220"/>
<dbReference type="Pfam" id="PF21814">
    <property type="entry name" value="DUF6883"/>
    <property type="match status" value="1"/>
</dbReference>
<dbReference type="RefSeq" id="WP_077129514.1">
    <property type="nucleotide sequence ID" value="NZ_CP014263.1"/>
</dbReference>
<gene>
    <name evidence="2" type="ORF">AWR27_01220</name>
</gene>
<accession>A0A1P9WRW7</accession>
<evidence type="ECO:0000313" key="2">
    <source>
        <dbReference type="EMBL" id="AQG78090.1"/>
    </source>
</evidence>
<sequence length="111" mass="12588">MLLPFAERAYINDQKLIGYCLSETHISGKHKARVFKASLHLTSDDYLILKDAILTAVLLNDAHAAGQNNQGELYTVDFILKHKNRVAPIRTAWIVRFGESFPRLVSCYVNK</sequence>
<dbReference type="KEGG" id="smon:AWR27_01220"/>
<organism evidence="2 3">
    <name type="scientific">Spirosoma montaniterrae</name>
    <dbReference type="NCBI Taxonomy" id="1178516"/>
    <lineage>
        <taxon>Bacteria</taxon>
        <taxon>Pseudomonadati</taxon>
        <taxon>Bacteroidota</taxon>
        <taxon>Cytophagia</taxon>
        <taxon>Cytophagales</taxon>
        <taxon>Cytophagaceae</taxon>
        <taxon>Spirosoma</taxon>
    </lineage>
</organism>
<feature type="domain" description="DUF6883" evidence="1">
    <location>
        <begin position="3"/>
        <end position="111"/>
    </location>
</feature>
<protein>
    <recommendedName>
        <fullName evidence="1">DUF6883 domain-containing protein</fullName>
    </recommendedName>
</protein>
<name>A0A1P9WRW7_9BACT</name>
<dbReference type="AlphaFoldDB" id="A0A1P9WRW7"/>
<dbReference type="OrthoDB" id="5801353at2"/>
<evidence type="ECO:0000259" key="1">
    <source>
        <dbReference type="Pfam" id="PF21814"/>
    </source>
</evidence>
<reference evidence="2 3" key="1">
    <citation type="submission" date="2016-01" db="EMBL/GenBank/DDBJ databases">
        <authorList>
            <person name="Oliw E.H."/>
        </authorList>
    </citation>
    <scope>NUCLEOTIDE SEQUENCE [LARGE SCALE GENOMIC DNA]</scope>
    <source>
        <strain evidence="2 3">DY10</strain>
    </source>
</reference>
<evidence type="ECO:0000313" key="3">
    <source>
        <dbReference type="Proteomes" id="UP000187941"/>
    </source>
</evidence>
<dbReference type="InterPro" id="IPR049250">
    <property type="entry name" value="DUF6883"/>
</dbReference>